<comment type="caution">
    <text evidence="7">The sequence shown here is derived from an EMBL/GenBank/DDBJ whole genome shotgun (WGS) entry which is preliminary data.</text>
</comment>
<sequence length="410" mass="45766">MEGRPHLILGLLWQVIKIGLFAKISLQNCPNLAVLLQEGETLEDLMALSPEEILLRWFNYHLEQAGHPRRVNNFSSDIMDSECYTILLDQIAPDEAGVDCSPLSEGNLERRADKMLGQAHKIGCRKFVRPKDVVKGNARLNLAFVANLFNTHPALKPPEEGLPDFDLGEYGETREEKTFRNWMNSLGVSPFVNNLYSDLKDGLVLLQLFDKVKPGIVNWSKVNQKETFKKIGGNMKKLENCNYAVEIAHQMGFSLVGIDGKDIADGNKTLTLAVVWQMMRAYTLSMLQRLAGSDKPISDPEIVDWTNTTLRDSGKTTSITGFRDPAISNSMPVIDLVDAIKPGSIKYELVNCGTSLSDEELIQNAKYAISMCRKIGARVYALPDDLVEIKPKMCLTVFACLMIRAKTGKK</sequence>
<dbReference type="FunFam" id="1.10.418.10:FF:000066">
    <property type="entry name" value="plastin-1 isoform X2"/>
    <property type="match status" value="1"/>
</dbReference>
<feature type="domain" description="Calponin-homology (CH)" evidence="6">
    <location>
        <begin position="48"/>
        <end position="153"/>
    </location>
</feature>
<keyword evidence="8" id="KW-1185">Reference proteome</keyword>
<dbReference type="Pfam" id="PF00307">
    <property type="entry name" value="CH"/>
    <property type="match status" value="3"/>
</dbReference>
<dbReference type="GO" id="GO:0051639">
    <property type="term" value="P:actin filament network formation"/>
    <property type="evidence" value="ECO:0007669"/>
    <property type="project" value="TreeGrafter"/>
</dbReference>
<dbReference type="InterPro" id="IPR036872">
    <property type="entry name" value="CH_dom_sf"/>
</dbReference>
<protein>
    <submittedName>
        <fullName evidence="7">Fimbrin</fullName>
    </submittedName>
</protein>
<dbReference type="PANTHER" id="PTHR19961:SF18">
    <property type="entry name" value="FI19014P1"/>
    <property type="match status" value="1"/>
</dbReference>
<dbReference type="GO" id="GO:0051015">
    <property type="term" value="F:actin filament binding"/>
    <property type="evidence" value="ECO:0007669"/>
    <property type="project" value="InterPro"/>
</dbReference>
<dbReference type="PROSITE" id="PS00020">
    <property type="entry name" value="ACTININ_2"/>
    <property type="match status" value="1"/>
</dbReference>
<dbReference type="PROSITE" id="PS50021">
    <property type="entry name" value="CH"/>
    <property type="match status" value="3"/>
</dbReference>
<organism evidence="7 8">
    <name type="scientific">Geodia barretti</name>
    <name type="common">Barrett's horny sponge</name>
    <dbReference type="NCBI Taxonomy" id="519541"/>
    <lineage>
        <taxon>Eukaryota</taxon>
        <taxon>Metazoa</taxon>
        <taxon>Porifera</taxon>
        <taxon>Demospongiae</taxon>
        <taxon>Heteroscleromorpha</taxon>
        <taxon>Tetractinellida</taxon>
        <taxon>Astrophorina</taxon>
        <taxon>Geodiidae</taxon>
        <taxon>Geodia</taxon>
    </lineage>
</organism>
<evidence type="ECO:0000259" key="6">
    <source>
        <dbReference type="PROSITE" id="PS50021"/>
    </source>
</evidence>
<evidence type="ECO:0000256" key="1">
    <source>
        <dbReference type="ARBA" id="ARBA00022723"/>
    </source>
</evidence>
<evidence type="ECO:0000256" key="5">
    <source>
        <dbReference type="SAM" id="SignalP"/>
    </source>
</evidence>
<proteinExistence type="predicted"/>
<dbReference type="InterPro" id="IPR001715">
    <property type="entry name" value="CH_dom"/>
</dbReference>
<dbReference type="FunFam" id="1.10.418.10:FF:000010">
    <property type="entry name" value="Plastin-3 isoform 1"/>
    <property type="match status" value="1"/>
</dbReference>
<feature type="chain" id="PRO_5041420431" evidence="5">
    <location>
        <begin position="22"/>
        <end position="410"/>
    </location>
</feature>
<feature type="domain" description="Calponin-homology (CH)" evidence="6">
    <location>
        <begin position="296"/>
        <end position="406"/>
    </location>
</feature>
<dbReference type="InterPro" id="IPR001589">
    <property type="entry name" value="Actinin_actin-bd_CS"/>
</dbReference>
<dbReference type="GO" id="GO:0005884">
    <property type="term" value="C:actin filament"/>
    <property type="evidence" value="ECO:0007669"/>
    <property type="project" value="TreeGrafter"/>
</dbReference>
<name>A0AA35TV86_GEOBA</name>
<dbReference type="Gene3D" id="1.10.418.10">
    <property type="entry name" value="Calponin-like domain"/>
    <property type="match status" value="3"/>
</dbReference>
<dbReference type="PANTHER" id="PTHR19961">
    <property type="entry name" value="FIMBRIN/PLASTIN"/>
    <property type="match status" value="1"/>
</dbReference>
<keyword evidence="2" id="KW-0677">Repeat</keyword>
<dbReference type="SMART" id="SM00033">
    <property type="entry name" value="CH"/>
    <property type="match status" value="3"/>
</dbReference>
<dbReference type="Proteomes" id="UP001174909">
    <property type="component" value="Unassembled WGS sequence"/>
</dbReference>
<dbReference type="GO" id="GO:0051017">
    <property type="term" value="P:actin filament bundle assembly"/>
    <property type="evidence" value="ECO:0007669"/>
    <property type="project" value="InterPro"/>
</dbReference>
<feature type="signal peptide" evidence="5">
    <location>
        <begin position="1"/>
        <end position="21"/>
    </location>
</feature>
<feature type="domain" description="Calponin-homology (CH)" evidence="6">
    <location>
        <begin position="173"/>
        <end position="283"/>
    </location>
</feature>
<keyword evidence="1" id="KW-0479">Metal-binding</keyword>
<gene>
    <name evidence="7" type="ORF">GBAR_LOCUS30076</name>
</gene>
<dbReference type="PROSITE" id="PS00019">
    <property type="entry name" value="ACTININ_1"/>
    <property type="match status" value="1"/>
</dbReference>
<dbReference type="CDD" id="cd21301">
    <property type="entry name" value="CH_PLS_rpt4"/>
    <property type="match status" value="1"/>
</dbReference>
<keyword evidence="3" id="KW-0106">Calcium</keyword>
<dbReference type="CDD" id="cd21298">
    <property type="entry name" value="CH_PLS_rpt3"/>
    <property type="match status" value="1"/>
</dbReference>
<evidence type="ECO:0000256" key="3">
    <source>
        <dbReference type="ARBA" id="ARBA00022837"/>
    </source>
</evidence>
<evidence type="ECO:0000313" key="7">
    <source>
        <dbReference type="EMBL" id="CAI8055093.1"/>
    </source>
</evidence>
<evidence type="ECO:0000256" key="2">
    <source>
        <dbReference type="ARBA" id="ARBA00022737"/>
    </source>
</evidence>
<keyword evidence="4" id="KW-0009">Actin-binding</keyword>
<keyword evidence="5" id="KW-0732">Signal</keyword>
<reference evidence="7" key="1">
    <citation type="submission" date="2023-03" db="EMBL/GenBank/DDBJ databases">
        <authorList>
            <person name="Steffen K."/>
            <person name="Cardenas P."/>
        </authorList>
    </citation>
    <scope>NUCLEOTIDE SEQUENCE</scope>
</reference>
<dbReference type="GO" id="GO:0046872">
    <property type="term" value="F:metal ion binding"/>
    <property type="evidence" value="ECO:0007669"/>
    <property type="project" value="UniProtKB-KW"/>
</dbReference>
<dbReference type="SUPFAM" id="SSF47576">
    <property type="entry name" value="Calponin-homology domain, CH-domain"/>
    <property type="match status" value="1"/>
</dbReference>
<evidence type="ECO:0000256" key="4">
    <source>
        <dbReference type="ARBA" id="ARBA00023203"/>
    </source>
</evidence>
<accession>A0AA35TV86</accession>
<dbReference type="EMBL" id="CASHTH010004245">
    <property type="protein sequence ID" value="CAI8055093.1"/>
    <property type="molecule type" value="Genomic_DNA"/>
</dbReference>
<dbReference type="GO" id="GO:0005737">
    <property type="term" value="C:cytoplasm"/>
    <property type="evidence" value="ECO:0007669"/>
    <property type="project" value="TreeGrafter"/>
</dbReference>
<evidence type="ECO:0000313" key="8">
    <source>
        <dbReference type="Proteomes" id="UP001174909"/>
    </source>
</evidence>
<dbReference type="CDD" id="cd21295">
    <property type="entry name" value="CH_PLS_rpt2"/>
    <property type="match status" value="1"/>
</dbReference>
<dbReference type="GO" id="GO:0032432">
    <property type="term" value="C:actin filament bundle"/>
    <property type="evidence" value="ECO:0007669"/>
    <property type="project" value="TreeGrafter"/>
</dbReference>
<dbReference type="AlphaFoldDB" id="A0AA35TV86"/>
<dbReference type="InterPro" id="IPR039959">
    <property type="entry name" value="Fimbrin/Plastin"/>
</dbReference>
<dbReference type="FunFam" id="1.10.418.10:FF:000042">
    <property type="entry name" value="Fimbrin, putative"/>
    <property type="match status" value="1"/>
</dbReference>